<sequence length="206" mass="22497">MLHPNITVRSLHALEVKGNSKKILTDAENPKSYEMANLIFKKHEKEAEKFCLRFPALAPAAGVRGCTGGVAGRGPSGGCAAVFGGRSPDTDRRHATQPIQISYLKYHIKTNIHTINVLPSYFVGKVRIYLAVSTSFIIQPIYVLLLGTGLLSEQEGLGHSSHAGPVRIGNFTRTIELLRSRQGRTRGQNMEKKDMSSFCIPPGDPS</sequence>
<dbReference type="Proteomes" id="UP001064048">
    <property type="component" value="Chromosome 7"/>
</dbReference>
<organism evidence="1 2">
    <name type="scientific">Choristoneura fumiferana</name>
    <name type="common">Spruce budworm moth</name>
    <name type="synonym">Archips fumiferana</name>
    <dbReference type="NCBI Taxonomy" id="7141"/>
    <lineage>
        <taxon>Eukaryota</taxon>
        <taxon>Metazoa</taxon>
        <taxon>Ecdysozoa</taxon>
        <taxon>Arthropoda</taxon>
        <taxon>Hexapoda</taxon>
        <taxon>Insecta</taxon>
        <taxon>Pterygota</taxon>
        <taxon>Neoptera</taxon>
        <taxon>Endopterygota</taxon>
        <taxon>Lepidoptera</taxon>
        <taxon>Glossata</taxon>
        <taxon>Ditrysia</taxon>
        <taxon>Tortricoidea</taxon>
        <taxon>Tortricidae</taxon>
        <taxon>Tortricinae</taxon>
        <taxon>Choristoneura</taxon>
    </lineage>
</organism>
<dbReference type="EMBL" id="CM046107">
    <property type="protein sequence ID" value="KAI8431888.1"/>
    <property type="molecule type" value="Genomic_DNA"/>
</dbReference>
<protein>
    <submittedName>
        <fullName evidence="1">Uncharacterized protein</fullName>
    </submittedName>
</protein>
<name>A0ACC0K6M9_CHOFU</name>
<accession>A0ACC0K6M9</accession>
<comment type="caution">
    <text evidence="1">The sequence shown here is derived from an EMBL/GenBank/DDBJ whole genome shotgun (WGS) entry which is preliminary data.</text>
</comment>
<evidence type="ECO:0000313" key="1">
    <source>
        <dbReference type="EMBL" id="KAI8431888.1"/>
    </source>
</evidence>
<gene>
    <name evidence="1" type="ORF">MSG28_004446</name>
</gene>
<keyword evidence="2" id="KW-1185">Reference proteome</keyword>
<reference evidence="1 2" key="1">
    <citation type="journal article" date="2022" name="Genome Biol. Evol.">
        <title>The Spruce Budworm Genome: Reconstructing the Evolutionary History of Antifreeze Proteins.</title>
        <authorList>
            <person name="Beliveau C."/>
            <person name="Gagne P."/>
            <person name="Picq S."/>
            <person name="Vernygora O."/>
            <person name="Keeling C.I."/>
            <person name="Pinkney K."/>
            <person name="Doucet D."/>
            <person name="Wen F."/>
            <person name="Johnston J.S."/>
            <person name="Maaroufi H."/>
            <person name="Boyle B."/>
            <person name="Laroche J."/>
            <person name="Dewar K."/>
            <person name="Juretic N."/>
            <person name="Blackburn G."/>
            <person name="Nisole A."/>
            <person name="Brunet B."/>
            <person name="Brandao M."/>
            <person name="Lumley L."/>
            <person name="Duan J."/>
            <person name="Quan G."/>
            <person name="Lucarotti C.J."/>
            <person name="Roe A.D."/>
            <person name="Sperling F.A.H."/>
            <person name="Levesque R.C."/>
            <person name="Cusson M."/>
        </authorList>
    </citation>
    <scope>NUCLEOTIDE SEQUENCE [LARGE SCALE GENOMIC DNA]</scope>
    <source>
        <strain evidence="1">Glfc:IPQL:Cfum</strain>
    </source>
</reference>
<evidence type="ECO:0000313" key="2">
    <source>
        <dbReference type="Proteomes" id="UP001064048"/>
    </source>
</evidence>
<proteinExistence type="predicted"/>